<sequence length="337" mass="35608">MPDTPRPTLTQAQGAPSSRMLATGSVRGSRVVSNEEMCTMIDSTPEWIQQRTGITERRWATAEETPRSMAVEAARKALAKAGLEPSQVDAIVIATVSHHRPSPSLATYVAHDLGSIGAAAFDINAACAGFCYCTSLADSMIRSGSATHILVIGVEKLSEMTNIADRGTAFLFSDGAGAVLFGPSQTSAVGPAVWGSAADKVETIEIEDWTQVADHPRVSHPLIAMDGRNVFKWAMTSVVRKAGEAIAEAGITPTDLDAFIPHQANDRITDAMLRHLKLPESVEVCHDIADMGNTSAASIPIAIDRMLERGQVHSGDLALIIGFGAGLVFAGQVVVLP</sequence>
<feature type="transmembrane region" description="Helical" evidence="11">
    <location>
        <begin position="317"/>
        <end position="336"/>
    </location>
</feature>
<proteinExistence type="inferred from homology"/>
<feature type="region of interest" description="Disordered" evidence="10">
    <location>
        <begin position="1"/>
        <end position="26"/>
    </location>
</feature>
<evidence type="ECO:0000313" key="15">
    <source>
        <dbReference type="Proteomes" id="UP000251995"/>
    </source>
</evidence>
<evidence type="ECO:0000256" key="4">
    <source>
        <dbReference type="ARBA" id="ARBA00022516"/>
    </source>
</evidence>
<dbReference type="GO" id="GO:0033818">
    <property type="term" value="F:beta-ketoacyl-acyl-carrier-protein synthase III activity"/>
    <property type="evidence" value="ECO:0007669"/>
    <property type="project" value="UniProtKB-EC"/>
</dbReference>
<evidence type="ECO:0000256" key="1">
    <source>
        <dbReference type="ARBA" id="ARBA00005189"/>
    </source>
</evidence>
<feature type="compositionally biased region" description="Polar residues" evidence="10">
    <location>
        <begin position="7"/>
        <end position="16"/>
    </location>
</feature>
<dbReference type="InterPro" id="IPR013751">
    <property type="entry name" value="ACP_syn_III_N"/>
</dbReference>
<evidence type="ECO:0000256" key="9">
    <source>
        <dbReference type="ARBA" id="ARBA00023315"/>
    </source>
</evidence>
<feature type="domain" description="Beta-ketoacyl-[acyl-carrier-protein] synthase III C-terminal" evidence="12">
    <location>
        <begin position="247"/>
        <end position="334"/>
    </location>
</feature>
<evidence type="ECO:0000256" key="8">
    <source>
        <dbReference type="ARBA" id="ARBA00023160"/>
    </source>
</evidence>
<dbReference type="GO" id="GO:0044550">
    <property type="term" value="P:secondary metabolite biosynthetic process"/>
    <property type="evidence" value="ECO:0007669"/>
    <property type="project" value="TreeGrafter"/>
</dbReference>
<keyword evidence="3" id="KW-0963">Cytoplasm</keyword>
<keyword evidence="15" id="KW-1185">Reference proteome</keyword>
<dbReference type="InterPro" id="IPR016039">
    <property type="entry name" value="Thiolase-like"/>
</dbReference>
<dbReference type="EMBL" id="CP025198">
    <property type="protein sequence ID" value="AXE38996.1"/>
    <property type="molecule type" value="Genomic_DNA"/>
</dbReference>
<evidence type="ECO:0000256" key="10">
    <source>
        <dbReference type="SAM" id="MobiDB-lite"/>
    </source>
</evidence>
<feature type="domain" description="Beta-ketoacyl-[acyl-carrier-protein] synthase III N-terminal" evidence="13">
    <location>
        <begin position="121"/>
        <end position="196"/>
    </location>
</feature>
<keyword evidence="9 14" id="KW-0012">Acyltransferase</keyword>
<protein>
    <submittedName>
        <fullName evidence="14">3-oxoacyl-[acyl-carrier-protein] synthase 3</fullName>
        <ecNumber evidence="14">2.3.1.180</ecNumber>
    </submittedName>
</protein>
<keyword evidence="8" id="KW-0275">Fatty acid biosynthesis</keyword>
<evidence type="ECO:0000256" key="2">
    <source>
        <dbReference type="ARBA" id="ARBA00008642"/>
    </source>
</evidence>
<keyword evidence="7" id="KW-0443">Lipid metabolism</keyword>
<comment type="pathway">
    <text evidence="1">Lipid metabolism.</text>
</comment>
<keyword evidence="11" id="KW-0472">Membrane</keyword>
<organism evidence="14 15">
    <name type="scientific">Acidipropionibacterium virtanenii</name>
    <dbReference type="NCBI Taxonomy" id="2057246"/>
    <lineage>
        <taxon>Bacteria</taxon>
        <taxon>Bacillati</taxon>
        <taxon>Actinomycetota</taxon>
        <taxon>Actinomycetes</taxon>
        <taxon>Propionibacteriales</taxon>
        <taxon>Propionibacteriaceae</taxon>
        <taxon>Acidipropionibacterium</taxon>
    </lineage>
</organism>
<evidence type="ECO:0000259" key="13">
    <source>
        <dbReference type="Pfam" id="PF08545"/>
    </source>
</evidence>
<dbReference type="KEGG" id="acij:JS278_01837"/>
<dbReference type="AlphaFoldDB" id="A0A344UUP8"/>
<dbReference type="OrthoDB" id="9815506at2"/>
<dbReference type="Pfam" id="PF08541">
    <property type="entry name" value="ACP_syn_III_C"/>
    <property type="match status" value="1"/>
</dbReference>
<name>A0A344UUP8_9ACTN</name>
<dbReference type="NCBIfam" id="TIGR00747">
    <property type="entry name" value="fabH"/>
    <property type="match status" value="1"/>
</dbReference>
<dbReference type="NCBIfam" id="NF006829">
    <property type="entry name" value="PRK09352.1"/>
    <property type="match status" value="1"/>
</dbReference>
<accession>A0A344UUP8</accession>
<evidence type="ECO:0000259" key="12">
    <source>
        <dbReference type="Pfam" id="PF08541"/>
    </source>
</evidence>
<dbReference type="Gene3D" id="3.40.47.10">
    <property type="match status" value="2"/>
</dbReference>
<comment type="similarity">
    <text evidence="2">Belongs to the thiolase-like superfamily. FabH family.</text>
</comment>
<dbReference type="GO" id="GO:0004315">
    <property type="term" value="F:3-oxoacyl-[acyl-carrier-protein] synthase activity"/>
    <property type="evidence" value="ECO:0007669"/>
    <property type="project" value="InterPro"/>
</dbReference>
<dbReference type="PANTHER" id="PTHR34069:SF2">
    <property type="entry name" value="BETA-KETOACYL-[ACYL-CARRIER-PROTEIN] SYNTHASE III"/>
    <property type="match status" value="1"/>
</dbReference>
<dbReference type="GO" id="GO:0006633">
    <property type="term" value="P:fatty acid biosynthetic process"/>
    <property type="evidence" value="ECO:0007669"/>
    <property type="project" value="UniProtKB-KW"/>
</dbReference>
<dbReference type="EC" id="2.3.1.180" evidence="14"/>
<dbReference type="Pfam" id="PF08545">
    <property type="entry name" value="ACP_syn_III"/>
    <property type="match status" value="1"/>
</dbReference>
<evidence type="ECO:0000256" key="3">
    <source>
        <dbReference type="ARBA" id="ARBA00022490"/>
    </source>
</evidence>
<dbReference type="RefSeq" id="WP_114044917.1">
    <property type="nucleotide sequence ID" value="NZ_CP025198.1"/>
</dbReference>
<evidence type="ECO:0000313" key="14">
    <source>
        <dbReference type="EMBL" id="AXE38996.1"/>
    </source>
</evidence>
<keyword evidence="6" id="KW-0276">Fatty acid metabolism</keyword>
<dbReference type="CDD" id="cd00830">
    <property type="entry name" value="KAS_III"/>
    <property type="match status" value="1"/>
</dbReference>
<evidence type="ECO:0000256" key="11">
    <source>
        <dbReference type="SAM" id="Phobius"/>
    </source>
</evidence>
<evidence type="ECO:0000256" key="7">
    <source>
        <dbReference type="ARBA" id="ARBA00023098"/>
    </source>
</evidence>
<evidence type="ECO:0000256" key="5">
    <source>
        <dbReference type="ARBA" id="ARBA00022679"/>
    </source>
</evidence>
<keyword evidence="11" id="KW-0812">Transmembrane</keyword>
<dbReference type="SUPFAM" id="SSF53901">
    <property type="entry name" value="Thiolase-like"/>
    <property type="match status" value="1"/>
</dbReference>
<dbReference type="Proteomes" id="UP000251995">
    <property type="component" value="Chromosome"/>
</dbReference>
<dbReference type="InterPro" id="IPR004655">
    <property type="entry name" value="FabH"/>
</dbReference>
<keyword evidence="11" id="KW-1133">Transmembrane helix</keyword>
<gene>
    <name evidence="14" type="primary">fabH</name>
    <name evidence="14" type="ORF">JS278_01837</name>
</gene>
<reference evidence="14 15" key="1">
    <citation type="submission" date="2017-12" db="EMBL/GenBank/DDBJ databases">
        <title>The whole genome sequence of the Acidipropionibacterium virtanenii sp. nov. type strain JS278.</title>
        <authorList>
            <person name="Laine P."/>
            <person name="Deptula P."/>
            <person name="Varmanen P."/>
            <person name="Auvinen P."/>
        </authorList>
    </citation>
    <scope>NUCLEOTIDE SEQUENCE [LARGE SCALE GENOMIC DNA]</scope>
    <source>
        <strain evidence="14 15">JS278</strain>
    </source>
</reference>
<dbReference type="InterPro" id="IPR013747">
    <property type="entry name" value="ACP_syn_III_C"/>
</dbReference>
<dbReference type="PANTHER" id="PTHR34069">
    <property type="entry name" value="3-OXOACYL-[ACYL-CARRIER-PROTEIN] SYNTHASE 3"/>
    <property type="match status" value="1"/>
</dbReference>
<keyword evidence="5 14" id="KW-0808">Transferase</keyword>
<keyword evidence="4" id="KW-0444">Lipid biosynthesis</keyword>
<evidence type="ECO:0000256" key="6">
    <source>
        <dbReference type="ARBA" id="ARBA00022832"/>
    </source>
</evidence>